<dbReference type="PANTHER" id="PTHR47782">
    <property type="entry name" value="ZN(II)2CYS6 TRANSCRIPTION FACTOR (EUROFUNG)-RELATED"/>
    <property type="match status" value="1"/>
</dbReference>
<protein>
    <recommendedName>
        <fullName evidence="9">Xylanolytic transcriptional activator regulatory domain-containing protein</fullName>
    </recommendedName>
</protein>
<feature type="region of interest" description="Disordered" evidence="8">
    <location>
        <begin position="89"/>
        <end position="110"/>
    </location>
</feature>
<evidence type="ECO:0000256" key="5">
    <source>
        <dbReference type="ARBA" id="ARBA00023125"/>
    </source>
</evidence>
<dbReference type="InterPro" id="IPR052202">
    <property type="entry name" value="Yeast_MetPath_Reg"/>
</dbReference>
<dbReference type="PANTHER" id="PTHR47782:SF12">
    <property type="entry name" value="ZN(II)2CYS6 TRANSCRIPTION FACTOR (EUROFUNG)"/>
    <property type="match status" value="1"/>
</dbReference>
<reference evidence="10" key="1">
    <citation type="submission" date="2023-01" db="EMBL/GenBank/DDBJ databases">
        <authorList>
            <person name="Piombo E."/>
        </authorList>
    </citation>
    <scope>NUCLEOTIDE SEQUENCE</scope>
</reference>
<dbReference type="CDD" id="cd14653">
    <property type="entry name" value="ZIP_Gal4p-like"/>
    <property type="match status" value="1"/>
</dbReference>
<evidence type="ECO:0000256" key="1">
    <source>
        <dbReference type="ARBA" id="ARBA00004123"/>
    </source>
</evidence>
<keyword evidence="7" id="KW-0539">Nucleus</keyword>
<gene>
    <name evidence="10" type="ORF">CCHLO57077_00016954</name>
</gene>
<keyword evidence="3" id="KW-0862">Zinc</keyword>
<dbReference type="Gene3D" id="4.10.240.10">
    <property type="entry name" value="Zn(2)-C6 fungal-type DNA-binding domain"/>
    <property type="match status" value="1"/>
</dbReference>
<feature type="compositionally biased region" description="Polar residues" evidence="8">
    <location>
        <begin position="93"/>
        <end position="109"/>
    </location>
</feature>
<keyword evidence="4" id="KW-0805">Transcription regulation</keyword>
<comment type="caution">
    <text evidence="10">The sequence shown here is derived from an EMBL/GenBank/DDBJ whole genome shotgun (WGS) entry which is preliminary data.</text>
</comment>
<dbReference type="CDD" id="cd12148">
    <property type="entry name" value="fungal_TF_MHR"/>
    <property type="match status" value="1"/>
</dbReference>
<dbReference type="AlphaFoldDB" id="A0AA35PYY0"/>
<sequence>MNIIVNGNNSEADISMQCDDQVPACSNCRRIGSGREIDALFPKEGLDNWGRIVVCLVEDPATKRQQPRNYLETLEERVRFLEDKLRESDLEGLTTSPSNEPSTLYSRTGSEQHELSDLSSMIGTLSLSAAGAEPHYLGSSSVFAFARFVEPSLRQVISSIPPDKASESSSQPSMLNPCPLPEYQTAVRLSNAYFQNIHPQYPFLHEPTFRIWESALKSPLDPFEVLEYNSVPIYFLFMRTNRQQYFKVYAVGALLLPTPGYSPERLYASALLYIDEILYHDNLECIQAILCSATYSLRSSKGTSHWKLAGQALRQCINLGYHRDHKRLRLAKSQLQSELQKRAFWSAYSMECSASLLLGRPLSIRLQEIDVDLPLDLEDSCFSETGLCESPRTPSEPPTMMTHAIHGFRFRNLLGRIHSTLYSDNTATDFDRRNAHIKDLIEELDKLMASRPLPRSPPDGGALSFFTTPDWYQAVYDSAILQLYRFHITDSQRPVPPDIITKCMRAAKSACHSFRRQFLGTPTTPTWGALHELFLAGLTYLYCLWKTSSARDSLRHDQISSTCTDCTMVLVIMAERWKDAAPYRDVFEALSSRTMTMIADKQQGKESAPTWFATEQDRYSADLPEWMAGIADSGISLGVDLLLSGLGDEFSFHGTCEGGGESWDGIDVSTMYQL</sequence>
<evidence type="ECO:0000256" key="2">
    <source>
        <dbReference type="ARBA" id="ARBA00022723"/>
    </source>
</evidence>
<dbReference type="GO" id="GO:0005634">
    <property type="term" value="C:nucleus"/>
    <property type="evidence" value="ECO:0007669"/>
    <property type="project" value="UniProtKB-SubCell"/>
</dbReference>
<keyword evidence="5" id="KW-0238">DNA-binding</keyword>
<evidence type="ECO:0000259" key="9">
    <source>
        <dbReference type="SMART" id="SM00906"/>
    </source>
</evidence>
<evidence type="ECO:0000256" key="4">
    <source>
        <dbReference type="ARBA" id="ARBA00023015"/>
    </source>
</evidence>
<dbReference type="EMBL" id="CABFNP030000989">
    <property type="protein sequence ID" value="CAI6089358.1"/>
    <property type="molecule type" value="Genomic_DNA"/>
</dbReference>
<evidence type="ECO:0000313" key="11">
    <source>
        <dbReference type="Proteomes" id="UP001160390"/>
    </source>
</evidence>
<keyword evidence="2" id="KW-0479">Metal-binding</keyword>
<dbReference type="GO" id="GO:0000981">
    <property type="term" value="F:DNA-binding transcription factor activity, RNA polymerase II-specific"/>
    <property type="evidence" value="ECO:0007669"/>
    <property type="project" value="InterPro"/>
</dbReference>
<keyword evidence="11" id="KW-1185">Reference proteome</keyword>
<dbReference type="Proteomes" id="UP001160390">
    <property type="component" value="Unassembled WGS sequence"/>
</dbReference>
<name>A0AA35PYY0_9HYPO</name>
<dbReference type="Pfam" id="PF04082">
    <property type="entry name" value="Fungal_trans"/>
    <property type="match status" value="1"/>
</dbReference>
<evidence type="ECO:0000256" key="8">
    <source>
        <dbReference type="SAM" id="MobiDB-lite"/>
    </source>
</evidence>
<dbReference type="SMART" id="SM00906">
    <property type="entry name" value="Fungal_trans"/>
    <property type="match status" value="1"/>
</dbReference>
<feature type="domain" description="Xylanolytic transcriptional activator regulatory" evidence="9">
    <location>
        <begin position="305"/>
        <end position="380"/>
    </location>
</feature>
<accession>A0AA35PYY0</accession>
<dbReference type="GO" id="GO:0045944">
    <property type="term" value="P:positive regulation of transcription by RNA polymerase II"/>
    <property type="evidence" value="ECO:0007669"/>
    <property type="project" value="TreeGrafter"/>
</dbReference>
<dbReference type="GO" id="GO:0008270">
    <property type="term" value="F:zinc ion binding"/>
    <property type="evidence" value="ECO:0007669"/>
    <property type="project" value="InterPro"/>
</dbReference>
<proteinExistence type="predicted"/>
<dbReference type="InterPro" id="IPR036864">
    <property type="entry name" value="Zn2-C6_fun-type_DNA-bd_sf"/>
</dbReference>
<dbReference type="GO" id="GO:0043565">
    <property type="term" value="F:sequence-specific DNA binding"/>
    <property type="evidence" value="ECO:0007669"/>
    <property type="project" value="TreeGrafter"/>
</dbReference>
<dbReference type="GO" id="GO:0006351">
    <property type="term" value="P:DNA-templated transcription"/>
    <property type="evidence" value="ECO:0007669"/>
    <property type="project" value="InterPro"/>
</dbReference>
<evidence type="ECO:0000256" key="3">
    <source>
        <dbReference type="ARBA" id="ARBA00022833"/>
    </source>
</evidence>
<evidence type="ECO:0000256" key="7">
    <source>
        <dbReference type="ARBA" id="ARBA00023242"/>
    </source>
</evidence>
<comment type="subcellular location">
    <subcellularLocation>
        <location evidence="1">Nucleus</location>
    </subcellularLocation>
</comment>
<dbReference type="InterPro" id="IPR007219">
    <property type="entry name" value="XnlR_reg_dom"/>
</dbReference>
<keyword evidence="6" id="KW-0804">Transcription</keyword>
<organism evidence="10 11">
    <name type="scientific">Clonostachys chloroleuca</name>
    <dbReference type="NCBI Taxonomy" id="1926264"/>
    <lineage>
        <taxon>Eukaryota</taxon>
        <taxon>Fungi</taxon>
        <taxon>Dikarya</taxon>
        <taxon>Ascomycota</taxon>
        <taxon>Pezizomycotina</taxon>
        <taxon>Sordariomycetes</taxon>
        <taxon>Hypocreomycetidae</taxon>
        <taxon>Hypocreales</taxon>
        <taxon>Bionectriaceae</taxon>
        <taxon>Clonostachys</taxon>
    </lineage>
</organism>
<evidence type="ECO:0000313" key="10">
    <source>
        <dbReference type="EMBL" id="CAI6089358.1"/>
    </source>
</evidence>
<evidence type="ECO:0000256" key="6">
    <source>
        <dbReference type="ARBA" id="ARBA00023163"/>
    </source>
</evidence>